<dbReference type="FunFam" id="3.30.40.10:FF:000018">
    <property type="entry name" value="Synaptotagmin-like 5, isoform CRA_a"/>
    <property type="match status" value="1"/>
</dbReference>
<gene>
    <name evidence="18" type="primary">SYTL4</name>
</gene>
<dbReference type="CDD" id="cd15764">
    <property type="entry name" value="FYVE_Slp4"/>
    <property type="match status" value="1"/>
</dbReference>
<dbReference type="OMA" id="WECERTH"/>
<dbReference type="Pfam" id="PF02318">
    <property type="entry name" value="FYVE_2"/>
    <property type="match status" value="1"/>
</dbReference>
<evidence type="ECO:0000256" key="9">
    <source>
        <dbReference type="ARBA" id="ARBA00053613"/>
    </source>
</evidence>
<evidence type="ECO:0000256" key="6">
    <source>
        <dbReference type="ARBA" id="ARBA00022833"/>
    </source>
</evidence>
<dbReference type="GO" id="GO:0070382">
    <property type="term" value="C:exocytic vesicle"/>
    <property type="evidence" value="ECO:0007669"/>
    <property type="project" value="TreeGrafter"/>
</dbReference>
<keyword evidence="5" id="KW-0863">Zinc-finger</keyword>
<dbReference type="Gene3D" id="3.30.40.10">
    <property type="entry name" value="Zinc/RING finger domain, C3HC4 (zinc finger)"/>
    <property type="match status" value="1"/>
</dbReference>
<evidence type="ECO:0000256" key="13">
    <source>
        <dbReference type="ARBA" id="ARBA00082389"/>
    </source>
</evidence>
<keyword evidence="7" id="KW-0472">Membrane</keyword>
<dbReference type="InterPro" id="IPR011011">
    <property type="entry name" value="Znf_FYVE_PHD"/>
</dbReference>
<comment type="subcellular location">
    <subcellularLocation>
        <location evidence="1">Cytoplasmic vesicle</location>
        <location evidence="1">Secretory vesicle membrane</location>
        <topology evidence="1">Peripheral membrane protein</topology>
    </subcellularLocation>
</comment>
<keyword evidence="4" id="KW-0677">Repeat</keyword>
<feature type="region of interest" description="Disordered" evidence="15">
    <location>
        <begin position="351"/>
        <end position="373"/>
    </location>
</feature>
<keyword evidence="19" id="KW-1185">Reference proteome</keyword>
<feature type="domain" description="C2" evidence="16">
    <location>
        <begin position="578"/>
        <end position="706"/>
    </location>
</feature>
<dbReference type="CDD" id="cd04020">
    <property type="entry name" value="C2B_SLP_1-2-3-4"/>
    <property type="match status" value="1"/>
</dbReference>
<dbReference type="GO" id="GO:0006887">
    <property type="term" value="P:exocytosis"/>
    <property type="evidence" value="ECO:0007669"/>
    <property type="project" value="TreeGrafter"/>
</dbReference>
<evidence type="ECO:0000256" key="8">
    <source>
        <dbReference type="ARBA" id="ARBA00023329"/>
    </source>
</evidence>
<reference evidence="19" key="1">
    <citation type="journal article" date="2014" name="PLoS ONE">
        <title>The genome and linkage map of the northern pike (Esox lucius): conserved synteny revealed between the salmonid sister group and the Neoteleostei.</title>
        <authorList>
            <person name="Rondeau E.B."/>
            <person name="Minkley D.R."/>
            <person name="Leong J.S."/>
            <person name="Messmer A.M."/>
            <person name="Jantzen J.R."/>
            <person name="von Schalburg K.R."/>
            <person name="Lemon C."/>
            <person name="Bird N.H."/>
            <person name="Koop B.F."/>
        </authorList>
    </citation>
    <scope>NUCLEOTIDE SEQUENCE</scope>
</reference>
<dbReference type="PROSITE" id="PS50916">
    <property type="entry name" value="RABBD"/>
    <property type="match status" value="1"/>
</dbReference>
<dbReference type="SUPFAM" id="SSF49562">
    <property type="entry name" value="C2 domain (Calcium/lipid-binding domain, CaLB)"/>
    <property type="match status" value="2"/>
</dbReference>
<dbReference type="PANTHER" id="PTHR45716:SF4">
    <property type="entry name" value="SYNAPTOTAGMIN-LIKE PROTEIN 4"/>
    <property type="match status" value="1"/>
</dbReference>
<evidence type="ECO:0000313" key="18">
    <source>
        <dbReference type="Ensembl" id="ENSELUP00000027824.3"/>
    </source>
</evidence>
<name>A0A3P8ZG65_ESOLU</name>
<dbReference type="InterPro" id="IPR043567">
    <property type="entry name" value="SYTL1-5_C2B"/>
</dbReference>
<dbReference type="InParanoid" id="A0A3P8ZG65"/>
<dbReference type="GO" id="GO:0006886">
    <property type="term" value="P:intracellular protein transport"/>
    <property type="evidence" value="ECO:0007669"/>
    <property type="project" value="InterPro"/>
</dbReference>
<evidence type="ECO:0000256" key="1">
    <source>
        <dbReference type="ARBA" id="ARBA00004268"/>
    </source>
</evidence>
<evidence type="ECO:0000256" key="4">
    <source>
        <dbReference type="ARBA" id="ARBA00022737"/>
    </source>
</evidence>
<feature type="compositionally biased region" description="Basic and acidic residues" evidence="15">
    <location>
        <begin position="187"/>
        <end position="212"/>
    </location>
</feature>
<dbReference type="InterPro" id="IPR035892">
    <property type="entry name" value="C2_domain_sf"/>
</dbReference>
<dbReference type="FunFam" id="2.60.40.150:FF:000121">
    <property type="entry name" value="Synaptotagmin-like 4, isoform CRA_a"/>
    <property type="match status" value="1"/>
</dbReference>
<dbReference type="GO" id="GO:0005886">
    <property type="term" value="C:plasma membrane"/>
    <property type="evidence" value="ECO:0007669"/>
    <property type="project" value="TreeGrafter"/>
</dbReference>
<dbReference type="GeneID" id="105029855"/>
<dbReference type="Ensembl" id="ENSELUT00000014930.3">
    <property type="protein sequence ID" value="ENSELUP00000027824.3"/>
    <property type="gene ID" value="ENSELUG00000004207.3"/>
</dbReference>
<feature type="compositionally biased region" description="Polar residues" evidence="15">
    <location>
        <begin position="162"/>
        <end position="172"/>
    </location>
</feature>
<feature type="compositionally biased region" description="Polar residues" evidence="15">
    <location>
        <begin position="294"/>
        <end position="315"/>
    </location>
</feature>
<evidence type="ECO:0000259" key="16">
    <source>
        <dbReference type="PROSITE" id="PS50004"/>
    </source>
</evidence>
<evidence type="ECO:0000256" key="11">
    <source>
        <dbReference type="ARBA" id="ARBA00072166"/>
    </source>
</evidence>
<dbReference type="InterPro" id="IPR013083">
    <property type="entry name" value="Znf_RING/FYVE/PHD"/>
</dbReference>
<keyword evidence="14" id="KW-0175">Coiled coil</keyword>
<evidence type="ECO:0000256" key="12">
    <source>
        <dbReference type="ARBA" id="ARBA00075520"/>
    </source>
</evidence>
<dbReference type="Bgee" id="ENSELUG00000004207">
    <property type="expression patterns" value="Expressed in heart and 14 other cell types or tissues"/>
</dbReference>
<feature type="domain" description="RabBD" evidence="17">
    <location>
        <begin position="7"/>
        <end position="124"/>
    </location>
</feature>
<protein>
    <recommendedName>
        <fullName evidence="11">Synaptotagmin-like protein 4</fullName>
    </recommendedName>
    <alternativeName>
        <fullName evidence="12">Exophilin-2</fullName>
    </alternativeName>
    <alternativeName>
        <fullName evidence="13">Granuphilin</fullName>
    </alternativeName>
</protein>
<keyword evidence="8" id="KW-0968">Cytoplasmic vesicle</keyword>
<proteinExistence type="predicted"/>
<accession>A0A3P8ZG65</accession>
<reference evidence="18" key="3">
    <citation type="submission" date="2025-08" db="UniProtKB">
        <authorList>
            <consortium name="Ensembl"/>
        </authorList>
    </citation>
    <scope>IDENTIFICATION</scope>
</reference>
<feature type="domain" description="C2" evidence="16">
    <location>
        <begin position="419"/>
        <end position="541"/>
    </location>
</feature>
<dbReference type="PANTHER" id="PTHR45716">
    <property type="entry name" value="BITESIZE, ISOFORM I"/>
    <property type="match status" value="1"/>
</dbReference>
<comment type="subunit">
    <text evidence="10">Part of a ternary complex containing STX1A and RAB27A. Can bind both dominant negative and dominant active mutants of RAB27A. Binds STXBP1, RAB3A, RAB8A and RAB27B. Interacts with MYO5A.</text>
</comment>
<evidence type="ECO:0000256" key="3">
    <source>
        <dbReference type="ARBA" id="ARBA00022723"/>
    </source>
</evidence>
<evidence type="ECO:0000256" key="2">
    <source>
        <dbReference type="ARBA" id="ARBA00022553"/>
    </source>
</evidence>
<dbReference type="InterPro" id="IPR041282">
    <property type="entry name" value="FYVE_2"/>
</dbReference>
<dbReference type="GO" id="GO:0030658">
    <property type="term" value="C:transport vesicle membrane"/>
    <property type="evidence" value="ECO:0007669"/>
    <property type="project" value="UniProtKB-SubCell"/>
</dbReference>
<evidence type="ECO:0000313" key="19">
    <source>
        <dbReference type="Proteomes" id="UP000265140"/>
    </source>
</evidence>
<dbReference type="Pfam" id="PF00168">
    <property type="entry name" value="C2"/>
    <property type="match status" value="2"/>
</dbReference>
<dbReference type="RefSeq" id="XP_028975170.2">
    <property type="nucleotide sequence ID" value="XM_029119337.2"/>
</dbReference>
<evidence type="ECO:0000256" key="7">
    <source>
        <dbReference type="ARBA" id="ARBA00023136"/>
    </source>
</evidence>
<dbReference type="Gene3D" id="2.60.40.150">
    <property type="entry name" value="C2 domain"/>
    <property type="match status" value="2"/>
</dbReference>
<evidence type="ECO:0000256" key="5">
    <source>
        <dbReference type="ARBA" id="ARBA00022771"/>
    </source>
</evidence>
<dbReference type="SMART" id="SM00239">
    <property type="entry name" value="C2"/>
    <property type="match status" value="2"/>
</dbReference>
<dbReference type="InterPro" id="IPR010911">
    <property type="entry name" value="Rab_BD"/>
</dbReference>
<reference evidence="18" key="4">
    <citation type="submission" date="2025-09" db="UniProtKB">
        <authorList>
            <consortium name="Ensembl"/>
        </authorList>
    </citation>
    <scope>IDENTIFICATION</scope>
</reference>
<dbReference type="RefSeq" id="XP_028975169.2">
    <property type="nucleotide sequence ID" value="XM_029119336.2"/>
</dbReference>
<evidence type="ECO:0000259" key="17">
    <source>
        <dbReference type="PROSITE" id="PS50916"/>
    </source>
</evidence>
<feature type="coiled-coil region" evidence="14">
    <location>
        <begin position="25"/>
        <end position="52"/>
    </location>
</feature>
<dbReference type="PROSITE" id="PS50004">
    <property type="entry name" value="C2"/>
    <property type="match status" value="2"/>
</dbReference>
<evidence type="ECO:0000256" key="10">
    <source>
        <dbReference type="ARBA" id="ARBA00063761"/>
    </source>
</evidence>
<feature type="compositionally biased region" description="Low complexity" evidence="15">
    <location>
        <begin position="261"/>
        <end position="292"/>
    </location>
</feature>
<dbReference type="GO" id="GO:0031267">
    <property type="term" value="F:small GTPase binding"/>
    <property type="evidence" value="ECO:0007669"/>
    <property type="project" value="InterPro"/>
</dbReference>
<feature type="region of interest" description="Disordered" evidence="15">
    <location>
        <begin position="146"/>
        <end position="318"/>
    </location>
</feature>
<evidence type="ECO:0000256" key="14">
    <source>
        <dbReference type="SAM" id="Coils"/>
    </source>
</evidence>
<keyword evidence="6" id="KW-0862">Zinc</keyword>
<keyword evidence="2" id="KW-0597">Phosphoprotein</keyword>
<feature type="compositionally biased region" description="Polar residues" evidence="15">
    <location>
        <begin position="213"/>
        <end position="228"/>
    </location>
</feature>
<dbReference type="GO" id="GO:0008270">
    <property type="term" value="F:zinc ion binding"/>
    <property type="evidence" value="ECO:0007669"/>
    <property type="project" value="UniProtKB-KW"/>
</dbReference>
<dbReference type="STRING" id="8010.ENSELUP00000027824"/>
<dbReference type="GO" id="GO:0042043">
    <property type="term" value="F:neurexin family protein binding"/>
    <property type="evidence" value="ECO:0007669"/>
    <property type="project" value="TreeGrafter"/>
</dbReference>
<dbReference type="FunFam" id="2.60.40.150:FF:000006">
    <property type="entry name" value="Synaptotagmin-like 5, isoform CRA_a"/>
    <property type="match status" value="1"/>
</dbReference>
<dbReference type="RefSeq" id="XP_028975171.2">
    <property type="nucleotide sequence ID" value="XM_029119338.2"/>
</dbReference>
<dbReference type="RefSeq" id="XP_019901617.2">
    <property type="nucleotide sequence ID" value="XM_020046058.3"/>
</dbReference>
<evidence type="ECO:0000256" key="15">
    <source>
        <dbReference type="SAM" id="MobiDB-lite"/>
    </source>
</evidence>
<sequence>MPQPADMVNVAFLTDSERELIMEVLRRDEELRRAEEQRVRRLKVELVDIKRKGAKRSSGRYSENSCGRCLQPLGRLSGTSQCKACKHPVCHNCRAERSKGSWVCSVCAKEADLKKCTGAWFYDQRVNRFSTAPGHDMVKTSLKKWAPSRKRETAGEVLLRSTELNPSQSTTPVPRPRLRDLPTSNKDLPDRVSEEPVHVKDQQQRSDTESAERTSLNSLRTDTESSLGTPVFPSKKSSGRSSPASSSMSSMNVPVKAESVHSSTSDGIHSSTSDGIHSSTSDGIHSSTSDGIQSAISGTTSSLSRRAPSPSTGFSSLEEDGLFKRSVRRSPKPSEFTSVLDLRGEVALTPDTCMGDRSKSVPGLNVPDDEEEDEDIDNLVSIHRKEVCSSMSNLRGSKSTLGSMMSIYSEAGDYDSVAVSGDVLFSVRYEDTVQSLDVLIKECHSLAHGDATRQRSNPYVKCYLLPDKSRMGKKKTSVKRNTVNPTYNETLKFSVSRSQVLTRCLQISVWHHDRLGRNAFLGEVEVPLGIRDLDAGQEECMVLVGKAHPMQSSAFSQYKGELVISLKYVSAKKPPVEKTKGRSLSLGKKTKTEEGGELHVLIKEAKNLTAMKAGGTSDSFVKGYLLPSKAKSTKRKTPVVKKTLNPHYDHTFVYKDLTPAQLREMYLELTVWDREAMSTNDFLGGVRLSTGAASLNVGNEEVEVDSTGDEVSLWQKMMQYPDSWAEGTLSLRSSMGKNKSK</sequence>
<reference evidence="18" key="2">
    <citation type="submission" date="2020-02" db="EMBL/GenBank/DDBJ databases">
        <title>Esox lucius (northern pike) genome, fEsoLuc1, primary haplotype.</title>
        <authorList>
            <person name="Myers G."/>
            <person name="Karagic N."/>
            <person name="Meyer A."/>
            <person name="Pippel M."/>
            <person name="Reichard M."/>
            <person name="Winkler S."/>
            <person name="Tracey A."/>
            <person name="Sims Y."/>
            <person name="Howe K."/>
            <person name="Rhie A."/>
            <person name="Formenti G."/>
            <person name="Durbin R."/>
            <person name="Fedrigo O."/>
            <person name="Jarvis E.D."/>
        </authorList>
    </citation>
    <scope>NUCLEOTIDE SEQUENCE [LARGE SCALE GENOMIC DNA]</scope>
</reference>
<dbReference type="InterPro" id="IPR000008">
    <property type="entry name" value="C2_dom"/>
</dbReference>
<dbReference type="Proteomes" id="UP000265140">
    <property type="component" value="Chromosome 4"/>
</dbReference>
<dbReference type="SUPFAM" id="SSF57903">
    <property type="entry name" value="FYVE/PHD zinc finger"/>
    <property type="match status" value="1"/>
</dbReference>
<feature type="compositionally biased region" description="Low complexity" evidence="15">
    <location>
        <begin position="233"/>
        <end position="251"/>
    </location>
</feature>
<keyword evidence="3" id="KW-0479">Metal-binding</keyword>
<comment type="function">
    <text evidence="9">Modulates exocytosis of dense-core granules and secretion of hormones in the pancreas and the pituitary. Interacts with vesicles containing negatively charged phospholipids in a Ca(2+)-independent manner.</text>
</comment>
<dbReference type="RefSeq" id="XP_028975172.2">
    <property type="nucleotide sequence ID" value="XM_029119339.2"/>
</dbReference>
<dbReference type="AlphaFoldDB" id="A0A3P8ZG65"/>
<organism evidence="18 19">
    <name type="scientific">Esox lucius</name>
    <name type="common">Northern pike</name>
    <dbReference type="NCBI Taxonomy" id="8010"/>
    <lineage>
        <taxon>Eukaryota</taxon>
        <taxon>Metazoa</taxon>
        <taxon>Chordata</taxon>
        <taxon>Craniata</taxon>
        <taxon>Vertebrata</taxon>
        <taxon>Euteleostomi</taxon>
        <taxon>Actinopterygii</taxon>
        <taxon>Neopterygii</taxon>
        <taxon>Teleostei</taxon>
        <taxon>Protacanthopterygii</taxon>
        <taxon>Esociformes</taxon>
        <taxon>Esocidae</taxon>
        <taxon>Esox</taxon>
    </lineage>
</organism>
<dbReference type="InterPro" id="IPR044134">
    <property type="entry name" value="FYVE_Slp4"/>
</dbReference>
<dbReference type="GeneTree" id="ENSGT00940000159060"/>